<reference evidence="1" key="1">
    <citation type="submission" date="2022-07" db="EMBL/GenBank/DDBJ databases">
        <title>Phylogenomic reconstructions and comparative analyses of Kickxellomycotina fungi.</title>
        <authorList>
            <person name="Reynolds N.K."/>
            <person name="Stajich J.E."/>
            <person name="Barry K."/>
            <person name="Grigoriev I.V."/>
            <person name="Crous P."/>
            <person name="Smith M.E."/>
        </authorList>
    </citation>
    <scope>NUCLEOTIDE SEQUENCE</scope>
    <source>
        <strain evidence="1">Benny 63K</strain>
    </source>
</reference>
<dbReference type="Proteomes" id="UP001150581">
    <property type="component" value="Unassembled WGS sequence"/>
</dbReference>
<evidence type="ECO:0000313" key="1">
    <source>
        <dbReference type="EMBL" id="KAJ1894864.1"/>
    </source>
</evidence>
<organism evidence="1 2">
    <name type="scientific">Kickxella alabastrina</name>
    <dbReference type="NCBI Taxonomy" id="61397"/>
    <lineage>
        <taxon>Eukaryota</taxon>
        <taxon>Fungi</taxon>
        <taxon>Fungi incertae sedis</taxon>
        <taxon>Zoopagomycota</taxon>
        <taxon>Kickxellomycotina</taxon>
        <taxon>Kickxellomycetes</taxon>
        <taxon>Kickxellales</taxon>
        <taxon>Kickxellaceae</taxon>
        <taxon>Kickxella</taxon>
    </lineage>
</organism>
<keyword evidence="2" id="KW-1185">Reference proteome</keyword>
<gene>
    <name evidence="1" type="primary">MBF1_2</name>
    <name evidence="1" type="ORF">LPJ66_004934</name>
</gene>
<comment type="caution">
    <text evidence="1">The sequence shown here is derived from an EMBL/GenBank/DDBJ whole genome shotgun (WGS) entry which is preliminary data.</text>
</comment>
<accession>A0ACC1IIA9</accession>
<sequence length="152" mass="16232">MADWDSKLIVSKPQARTATVRTTSQLNAAARSGNIIATERASSVANKSHHVNTDHRRIAELDRSDDVKPPPTVKLGVGKAISAARLRLGLTQKDLATKINEKNSVINDYENARAIPNQQILGKLERILGVKLRGSDIGAALPAPGAKKAAAK</sequence>
<name>A0ACC1IIA9_9FUNG</name>
<evidence type="ECO:0000313" key="2">
    <source>
        <dbReference type="Proteomes" id="UP001150581"/>
    </source>
</evidence>
<dbReference type="EMBL" id="JANBPG010000637">
    <property type="protein sequence ID" value="KAJ1894864.1"/>
    <property type="molecule type" value="Genomic_DNA"/>
</dbReference>
<proteinExistence type="predicted"/>
<protein>
    <submittedName>
        <fullName evidence="1">Multiprotein-bridging factor 1</fullName>
    </submittedName>
</protein>